<evidence type="ECO:0000256" key="5">
    <source>
        <dbReference type="SAM" id="MobiDB-lite"/>
    </source>
</evidence>
<dbReference type="PROSITE" id="PS51293">
    <property type="entry name" value="SANT"/>
    <property type="match status" value="1"/>
</dbReference>
<keyword evidence="2 4" id="KW-0863">Zinc-finger</keyword>
<dbReference type="Pfam" id="PF22941">
    <property type="entry name" value="TADA2A-like_3rd"/>
    <property type="match status" value="1"/>
</dbReference>
<keyword evidence="11" id="KW-1185">Reference proteome</keyword>
<dbReference type="CDD" id="cd02335">
    <property type="entry name" value="ZZ_ADA2"/>
    <property type="match status" value="1"/>
</dbReference>
<dbReference type="PANTHER" id="PTHR12374">
    <property type="entry name" value="TRANSCRIPTIONAL ADAPTOR 2 ADA2 -RELATED"/>
    <property type="match status" value="1"/>
</dbReference>
<evidence type="ECO:0000256" key="3">
    <source>
        <dbReference type="ARBA" id="ARBA00022833"/>
    </source>
</evidence>
<dbReference type="SUPFAM" id="SSF57850">
    <property type="entry name" value="RING/U-box"/>
    <property type="match status" value="1"/>
</dbReference>
<dbReference type="PROSITE" id="PS50135">
    <property type="entry name" value="ZF_ZZ_2"/>
    <property type="match status" value="1"/>
</dbReference>
<dbReference type="InterPro" id="IPR000433">
    <property type="entry name" value="Znf_ZZ"/>
</dbReference>
<keyword evidence="3" id="KW-0862">Zinc</keyword>
<evidence type="ECO:0000256" key="2">
    <source>
        <dbReference type="ARBA" id="ARBA00022771"/>
    </source>
</evidence>
<dbReference type="GO" id="GO:0003682">
    <property type="term" value="F:chromatin binding"/>
    <property type="evidence" value="ECO:0007669"/>
    <property type="project" value="TreeGrafter"/>
</dbReference>
<accession>A0AAN9GDS4</accession>
<dbReference type="InterPro" id="IPR055141">
    <property type="entry name" value="TADA2A_B-like_dom"/>
</dbReference>
<dbReference type="Gene3D" id="1.10.10.60">
    <property type="entry name" value="Homeodomain-like"/>
    <property type="match status" value="1"/>
</dbReference>
<comment type="caution">
    <text evidence="10">The sequence shown here is derived from an EMBL/GenBank/DDBJ whole genome shotgun (WGS) entry which is preliminary data.</text>
</comment>
<evidence type="ECO:0000259" key="9">
    <source>
        <dbReference type="PROSITE" id="PS51294"/>
    </source>
</evidence>
<feature type="domain" description="SANT" evidence="8">
    <location>
        <begin position="60"/>
        <end position="112"/>
    </location>
</feature>
<organism evidence="10 11">
    <name type="scientific">Littorina saxatilis</name>
    <dbReference type="NCBI Taxonomy" id="31220"/>
    <lineage>
        <taxon>Eukaryota</taxon>
        <taxon>Metazoa</taxon>
        <taxon>Spiralia</taxon>
        <taxon>Lophotrochozoa</taxon>
        <taxon>Mollusca</taxon>
        <taxon>Gastropoda</taxon>
        <taxon>Caenogastropoda</taxon>
        <taxon>Littorinimorpha</taxon>
        <taxon>Littorinoidea</taxon>
        <taxon>Littorinidae</taxon>
        <taxon>Littorina</taxon>
    </lineage>
</organism>
<dbReference type="InterPro" id="IPR017884">
    <property type="entry name" value="SANT_dom"/>
</dbReference>
<feature type="domain" description="HTH myb-type" evidence="9">
    <location>
        <begin position="64"/>
        <end position="112"/>
    </location>
</feature>
<dbReference type="GO" id="GO:0005634">
    <property type="term" value="C:nucleus"/>
    <property type="evidence" value="ECO:0007669"/>
    <property type="project" value="TreeGrafter"/>
</dbReference>
<dbReference type="PROSITE" id="PS51294">
    <property type="entry name" value="HTH_MYB"/>
    <property type="match status" value="1"/>
</dbReference>
<dbReference type="GO" id="GO:0070461">
    <property type="term" value="C:SAGA-type complex"/>
    <property type="evidence" value="ECO:0007669"/>
    <property type="project" value="TreeGrafter"/>
</dbReference>
<dbReference type="AlphaFoldDB" id="A0AAN9GDS4"/>
<dbReference type="SMART" id="SM00717">
    <property type="entry name" value="SANT"/>
    <property type="match status" value="1"/>
</dbReference>
<evidence type="ECO:0000256" key="1">
    <source>
        <dbReference type="ARBA" id="ARBA00022723"/>
    </source>
</evidence>
<dbReference type="PANTHER" id="PTHR12374:SF63">
    <property type="entry name" value="TRANSCRIPTIONAL ADAPTER 2-BETA"/>
    <property type="match status" value="1"/>
</dbReference>
<evidence type="ECO:0008006" key="12">
    <source>
        <dbReference type="Google" id="ProtNLM"/>
    </source>
</evidence>
<feature type="domain" description="Myb-like" evidence="6">
    <location>
        <begin position="64"/>
        <end position="108"/>
    </location>
</feature>
<dbReference type="FunFam" id="1.10.10.60:FF:000110">
    <property type="entry name" value="Transcriptional adapter"/>
    <property type="match status" value="1"/>
</dbReference>
<evidence type="ECO:0000259" key="8">
    <source>
        <dbReference type="PROSITE" id="PS51293"/>
    </source>
</evidence>
<dbReference type="InterPro" id="IPR009057">
    <property type="entry name" value="Homeodomain-like_sf"/>
</dbReference>
<dbReference type="Pfam" id="PF25299">
    <property type="entry name" value="ZZ_ADA2"/>
    <property type="match status" value="1"/>
</dbReference>
<sequence>MAKDLCGYCQRDITGLLIRCVECTEFDLCLQCFSCGVESGPHKKEHKYRVGHVGGPAAFELEKPWSLAEEHMLLDAVEQYGFGNWSDVAGHVETRTETECEEHYVQYYIHGNIGKATFPSESTSRVTDHSCPEGGPLSPSITTPLPPLELSLQEQQELGYMPLRDDFEREYDNEAETLVSGLAINAEDDDLDLSVKLSCIGKYRVRLRERDRRKRIARTHSLISTSVIPNKNCKTPNPKRKFAKEDREFVEKMKVFTPFQMSEDLERLQDGLLKEKEEKAKITDMSELRKQGVTILSDVEEFEEEKFKREKRKENRKKLVSCVRFTACSSIPSSLPSCITLGESLYLPGRWA</sequence>
<dbReference type="InterPro" id="IPR001005">
    <property type="entry name" value="SANT/Myb"/>
</dbReference>
<feature type="domain" description="ZZ-type" evidence="7">
    <location>
        <begin position="1"/>
        <end position="56"/>
    </location>
</feature>
<dbReference type="EMBL" id="JBAMIC010000008">
    <property type="protein sequence ID" value="KAK7103130.1"/>
    <property type="molecule type" value="Genomic_DNA"/>
</dbReference>
<feature type="region of interest" description="Disordered" evidence="5">
    <location>
        <begin position="119"/>
        <end position="140"/>
    </location>
</feature>
<dbReference type="InterPro" id="IPR043145">
    <property type="entry name" value="Znf_ZZ_sf"/>
</dbReference>
<dbReference type="InterPro" id="IPR041983">
    <property type="entry name" value="ADA2-like_ZZ"/>
</dbReference>
<evidence type="ECO:0000259" key="7">
    <source>
        <dbReference type="PROSITE" id="PS50135"/>
    </source>
</evidence>
<dbReference type="Gene3D" id="3.30.60.90">
    <property type="match status" value="1"/>
</dbReference>
<evidence type="ECO:0000259" key="6">
    <source>
        <dbReference type="PROSITE" id="PS50090"/>
    </source>
</evidence>
<evidence type="ECO:0000313" key="11">
    <source>
        <dbReference type="Proteomes" id="UP001374579"/>
    </source>
</evidence>
<gene>
    <name evidence="10" type="ORF">V1264_018091</name>
</gene>
<protein>
    <recommendedName>
        <fullName evidence="12">Transcriptional adapter</fullName>
    </recommendedName>
</protein>
<dbReference type="SUPFAM" id="SSF46689">
    <property type="entry name" value="Homeodomain-like"/>
    <property type="match status" value="1"/>
</dbReference>
<keyword evidence="1" id="KW-0479">Metal-binding</keyword>
<dbReference type="GO" id="GO:0006338">
    <property type="term" value="P:chromatin remodeling"/>
    <property type="evidence" value="ECO:0007669"/>
    <property type="project" value="TreeGrafter"/>
</dbReference>
<dbReference type="Pfam" id="PF00249">
    <property type="entry name" value="Myb_DNA-binding"/>
    <property type="match status" value="1"/>
</dbReference>
<proteinExistence type="predicted"/>
<dbReference type="PROSITE" id="PS50090">
    <property type="entry name" value="MYB_LIKE"/>
    <property type="match status" value="1"/>
</dbReference>
<name>A0AAN9GDS4_9CAEN</name>
<reference evidence="10 11" key="1">
    <citation type="submission" date="2024-02" db="EMBL/GenBank/DDBJ databases">
        <title>Chromosome-scale genome assembly of the rough periwinkle Littorina saxatilis.</title>
        <authorList>
            <person name="De Jode A."/>
            <person name="Faria R."/>
            <person name="Formenti G."/>
            <person name="Sims Y."/>
            <person name="Smith T.P."/>
            <person name="Tracey A."/>
            <person name="Wood J.M.D."/>
            <person name="Zagrodzka Z.B."/>
            <person name="Johannesson K."/>
            <person name="Butlin R.K."/>
            <person name="Leder E.H."/>
        </authorList>
    </citation>
    <scope>NUCLEOTIDE SEQUENCE [LARGE SCALE GENOMIC DNA]</scope>
    <source>
        <strain evidence="10">Snail1</strain>
        <tissue evidence="10">Muscle</tissue>
    </source>
</reference>
<evidence type="ECO:0000313" key="10">
    <source>
        <dbReference type="EMBL" id="KAK7103130.1"/>
    </source>
</evidence>
<evidence type="ECO:0000256" key="4">
    <source>
        <dbReference type="PROSITE-ProRule" id="PRU00228"/>
    </source>
</evidence>
<dbReference type="GO" id="GO:0008270">
    <property type="term" value="F:zinc ion binding"/>
    <property type="evidence" value="ECO:0007669"/>
    <property type="project" value="UniProtKB-KW"/>
</dbReference>
<dbReference type="InterPro" id="IPR017930">
    <property type="entry name" value="Myb_dom"/>
</dbReference>
<dbReference type="GO" id="GO:0006357">
    <property type="term" value="P:regulation of transcription by RNA polymerase II"/>
    <property type="evidence" value="ECO:0007669"/>
    <property type="project" value="TreeGrafter"/>
</dbReference>
<dbReference type="Proteomes" id="UP001374579">
    <property type="component" value="Unassembled WGS sequence"/>
</dbReference>
<dbReference type="GO" id="GO:0003713">
    <property type="term" value="F:transcription coactivator activity"/>
    <property type="evidence" value="ECO:0007669"/>
    <property type="project" value="TreeGrafter"/>
</dbReference>